<accession>A0A7I7XHA3</accession>
<name>A0A7I7XHA3_9MYCO</name>
<dbReference type="NCBIfam" id="TIGR03753">
    <property type="entry name" value="blh_monoox"/>
    <property type="match status" value="1"/>
</dbReference>
<evidence type="ECO:0008006" key="5">
    <source>
        <dbReference type="Google" id="ProtNLM"/>
    </source>
</evidence>
<dbReference type="GO" id="GO:0016702">
    <property type="term" value="F:oxidoreductase activity, acting on single donors with incorporation of molecular oxygen, incorporation of two atoms of oxygen"/>
    <property type="evidence" value="ECO:0007669"/>
    <property type="project" value="InterPro"/>
</dbReference>
<protein>
    <recommendedName>
        <fullName evidence="5">Beta-carotene 15,15'-dioxygenase</fullName>
    </recommendedName>
</protein>
<dbReference type="InterPro" id="IPR022270">
    <property type="entry name" value="Blh_diox"/>
</dbReference>
<dbReference type="Proteomes" id="UP000466517">
    <property type="component" value="Chromosome"/>
</dbReference>
<feature type="transmembrane region" description="Helical" evidence="2">
    <location>
        <begin position="92"/>
        <end position="113"/>
    </location>
</feature>
<dbReference type="EMBL" id="AP022610">
    <property type="protein sequence ID" value="BBZ28569.1"/>
    <property type="molecule type" value="Genomic_DNA"/>
</dbReference>
<evidence type="ECO:0000256" key="1">
    <source>
        <dbReference type="SAM" id="MobiDB-lite"/>
    </source>
</evidence>
<feature type="transmembrane region" description="Helical" evidence="2">
    <location>
        <begin position="184"/>
        <end position="207"/>
    </location>
</feature>
<feature type="region of interest" description="Disordered" evidence="1">
    <location>
        <begin position="325"/>
        <end position="346"/>
    </location>
</feature>
<keyword evidence="2" id="KW-0472">Membrane</keyword>
<organism evidence="3 4">
    <name type="scientific">Mycolicibacterium madagascariense</name>
    <dbReference type="NCBI Taxonomy" id="212765"/>
    <lineage>
        <taxon>Bacteria</taxon>
        <taxon>Bacillati</taxon>
        <taxon>Actinomycetota</taxon>
        <taxon>Actinomycetes</taxon>
        <taxon>Mycobacteriales</taxon>
        <taxon>Mycobacteriaceae</taxon>
        <taxon>Mycolicibacterium</taxon>
    </lineage>
</organism>
<feature type="transmembrane region" description="Helical" evidence="2">
    <location>
        <begin position="31"/>
        <end position="50"/>
    </location>
</feature>
<keyword evidence="2" id="KW-0812">Transmembrane</keyword>
<gene>
    <name evidence="3" type="ORF">MMAD_28640</name>
</gene>
<evidence type="ECO:0000313" key="3">
    <source>
        <dbReference type="EMBL" id="BBZ28569.1"/>
    </source>
</evidence>
<feature type="transmembrane region" description="Helical" evidence="2">
    <location>
        <begin position="145"/>
        <end position="164"/>
    </location>
</feature>
<evidence type="ECO:0000313" key="4">
    <source>
        <dbReference type="Proteomes" id="UP000466517"/>
    </source>
</evidence>
<dbReference type="RefSeq" id="WP_220100364.1">
    <property type="nucleotide sequence ID" value="NZ_AP022610.1"/>
</dbReference>
<keyword evidence="4" id="KW-1185">Reference proteome</keyword>
<proteinExistence type="predicted"/>
<dbReference type="Pfam" id="PF15461">
    <property type="entry name" value="BCD"/>
    <property type="match status" value="1"/>
</dbReference>
<reference evidence="3 4" key="1">
    <citation type="journal article" date="2019" name="Emerg. Microbes Infect.">
        <title>Comprehensive subspecies identification of 175 nontuberculous mycobacteria species based on 7547 genomic profiles.</title>
        <authorList>
            <person name="Matsumoto Y."/>
            <person name="Kinjo T."/>
            <person name="Motooka D."/>
            <person name="Nabeya D."/>
            <person name="Jung N."/>
            <person name="Uechi K."/>
            <person name="Horii T."/>
            <person name="Iida T."/>
            <person name="Fujita J."/>
            <person name="Nakamura S."/>
        </authorList>
    </citation>
    <scope>NUCLEOTIDE SEQUENCE [LARGE SCALE GENOMIC DNA]</scope>
    <source>
        <strain evidence="3 4">JCM 13574</strain>
    </source>
</reference>
<evidence type="ECO:0000256" key="2">
    <source>
        <dbReference type="SAM" id="Phobius"/>
    </source>
</evidence>
<feature type="transmembrane region" description="Helical" evidence="2">
    <location>
        <begin position="62"/>
        <end position="80"/>
    </location>
</feature>
<dbReference type="AlphaFoldDB" id="A0A7I7XHA3"/>
<feature type="transmembrane region" description="Helical" evidence="2">
    <location>
        <begin position="219"/>
        <end position="240"/>
    </location>
</feature>
<keyword evidence="2" id="KW-1133">Transmembrane helix</keyword>
<feature type="transmembrane region" description="Helical" evidence="2">
    <location>
        <begin position="269"/>
        <end position="288"/>
    </location>
</feature>
<dbReference type="KEGG" id="mmag:MMAD_28640"/>
<feature type="transmembrane region" description="Helical" evidence="2">
    <location>
        <begin position="295"/>
        <end position="312"/>
    </location>
</feature>
<feature type="transmembrane region" description="Helical" evidence="2">
    <location>
        <begin position="119"/>
        <end position="138"/>
    </location>
</feature>
<sequence>MTRPVAGVAALARAPTGARHRGDVSAVSGHAVRLATVLAMFGVTAGYLAAAPIVSAGTSRQVGQVLVVTALVLGLPHGAADVDTEALRGASTIRWLAGMAAYAGAAGAAVAAWTQWPTATVLALLLIAAVHFGVSDAAAAPSPYLRILTAIAGGLIPVAVPVALHGPPLVSLLDALSAGHGHTLVTAARAGVPAAGLAAAALVVAAARRRDWLSCGEPLAVLAVFVALPPLLAFAAYYALWHCTRQVLPTLTNVARRHGLTLRHAAARYLVRTAVPSLVVLIAATMVLTQHRIPLTAVAIITVLSLTVPHAATTALQAHLTRTRAQDGRVPGAQRWRGSASRAKAA</sequence>